<evidence type="ECO:0000313" key="2">
    <source>
        <dbReference type="EMBL" id="TMS40119.1"/>
    </source>
</evidence>
<proteinExistence type="predicted"/>
<evidence type="ECO:0000256" key="1">
    <source>
        <dbReference type="SAM" id="Phobius"/>
    </source>
</evidence>
<keyword evidence="1" id="KW-0472">Membrane</keyword>
<name>A0A4U8V4V9_STECR</name>
<sequence>MESYHIFLHAVVLAIIAGLLFTSIFRRFSRIERRRNIDGILEGYSEISGTGLTVIPCKQRSSPVIPPTSDSDNINTGNFFPIVQSLAYA</sequence>
<feature type="transmembrane region" description="Helical" evidence="1">
    <location>
        <begin position="6"/>
        <end position="25"/>
    </location>
</feature>
<dbReference type="AlphaFoldDB" id="A0A4U8V4V9"/>
<protein>
    <submittedName>
        <fullName evidence="2">Uncharacterized protein</fullName>
    </submittedName>
</protein>
<reference evidence="2 3" key="1">
    <citation type="journal article" date="2015" name="Genome Biol.">
        <title>Comparative genomics of Steinernema reveals deeply conserved gene regulatory networks.</title>
        <authorList>
            <person name="Dillman A.R."/>
            <person name="Macchietto M."/>
            <person name="Porter C.F."/>
            <person name="Rogers A."/>
            <person name="Williams B."/>
            <person name="Antoshechkin I."/>
            <person name="Lee M.M."/>
            <person name="Goodwin Z."/>
            <person name="Lu X."/>
            <person name="Lewis E.E."/>
            <person name="Goodrich-Blair H."/>
            <person name="Stock S.P."/>
            <person name="Adams B.J."/>
            <person name="Sternberg P.W."/>
            <person name="Mortazavi A."/>
        </authorList>
    </citation>
    <scope>NUCLEOTIDE SEQUENCE [LARGE SCALE GENOMIC DNA]</scope>
    <source>
        <strain evidence="2 3">ALL</strain>
    </source>
</reference>
<reference evidence="2 3" key="2">
    <citation type="journal article" date="2019" name="G3 (Bethesda)">
        <title>Hybrid Assembly of the Genome of the Entomopathogenic Nematode Steinernema carpocapsae Identifies the X-Chromosome.</title>
        <authorList>
            <person name="Serra L."/>
            <person name="Macchietto M."/>
            <person name="Macias-Munoz A."/>
            <person name="McGill C.J."/>
            <person name="Rodriguez I.M."/>
            <person name="Rodriguez B."/>
            <person name="Murad R."/>
            <person name="Mortazavi A."/>
        </authorList>
    </citation>
    <scope>NUCLEOTIDE SEQUENCE [LARGE SCALE GENOMIC DNA]</scope>
    <source>
        <strain evidence="2 3">ALL</strain>
    </source>
</reference>
<gene>
    <name evidence="2" type="ORF">L596_006540</name>
</gene>
<organism evidence="2 3">
    <name type="scientific">Steinernema carpocapsae</name>
    <name type="common">Entomopathogenic nematode</name>
    <dbReference type="NCBI Taxonomy" id="34508"/>
    <lineage>
        <taxon>Eukaryota</taxon>
        <taxon>Metazoa</taxon>
        <taxon>Ecdysozoa</taxon>
        <taxon>Nematoda</taxon>
        <taxon>Chromadorea</taxon>
        <taxon>Rhabditida</taxon>
        <taxon>Tylenchina</taxon>
        <taxon>Panagrolaimomorpha</taxon>
        <taxon>Strongyloidoidea</taxon>
        <taxon>Steinernematidae</taxon>
        <taxon>Steinernema</taxon>
    </lineage>
</organism>
<dbReference type="EMBL" id="CM016762">
    <property type="protein sequence ID" value="TMS40119.1"/>
    <property type="molecule type" value="Genomic_DNA"/>
</dbReference>
<keyword evidence="1" id="KW-0812">Transmembrane</keyword>
<keyword evidence="3" id="KW-1185">Reference proteome</keyword>
<keyword evidence="1" id="KW-1133">Transmembrane helix</keyword>
<dbReference type="Proteomes" id="UP000298663">
    <property type="component" value="Chromosome X"/>
</dbReference>
<evidence type="ECO:0000313" key="3">
    <source>
        <dbReference type="Proteomes" id="UP000298663"/>
    </source>
</evidence>
<accession>A0A4U8V4V9</accession>